<gene>
    <name evidence="2" type="ORF">H5S09_03375</name>
</gene>
<protein>
    <submittedName>
        <fullName evidence="2">HigA family addiction module antidote protein</fullName>
    </submittedName>
</protein>
<dbReference type="Proteomes" id="UP000517106">
    <property type="component" value="Unassembled WGS sequence"/>
</dbReference>
<name>A0A7W3UJY9_9LACO</name>
<evidence type="ECO:0000256" key="1">
    <source>
        <dbReference type="ARBA" id="ARBA00023125"/>
    </source>
</evidence>
<dbReference type="PANTHER" id="PTHR36924:SF1">
    <property type="entry name" value="ANTITOXIN HIGA-1"/>
    <property type="match status" value="1"/>
</dbReference>
<comment type="caution">
    <text evidence="2">The sequence shown here is derived from an EMBL/GenBank/DDBJ whole genome shotgun (WGS) entry which is preliminary data.</text>
</comment>
<sequence length="84" mass="9559">MRKIPTTKIGEVLTDEFMKPLGISEDSLATKLNIPTDKVKSILQDNLVITPDLSARLGRLFGVSRNYFLKLQEDIIRRKTTDQL</sequence>
<evidence type="ECO:0000313" key="3">
    <source>
        <dbReference type="Proteomes" id="UP000517106"/>
    </source>
</evidence>
<dbReference type="InterPro" id="IPR013430">
    <property type="entry name" value="Toxin_antidote_HigA"/>
</dbReference>
<dbReference type="PANTHER" id="PTHR36924">
    <property type="entry name" value="ANTITOXIN HIGA-1"/>
    <property type="match status" value="1"/>
</dbReference>
<dbReference type="AlphaFoldDB" id="A0A7W3UJY9"/>
<reference evidence="2 3" key="1">
    <citation type="submission" date="2020-07" db="EMBL/GenBank/DDBJ databases">
        <title>Description of Limosilactobacillus balticus sp. nov., Limosilactobacillus agrestis sp. nov., Limosilactobacillus albertensis sp. nov., Limosilactobacillus rudii sp. nov., Limosilactobacillus fastidiosus sp. nov., five novel Limosilactobacillus species isolated from the vertebrate gastrointestinal tract, and proposal of 6 subspecies of Limosilactobacillus reuteri adapted to the gastrointestinal tract of specific vertebrate hosts.</title>
        <authorList>
            <person name="Li F."/>
            <person name="Cheng C."/>
            <person name="Zheng J."/>
            <person name="Quevedo R.M."/>
            <person name="Li J."/>
            <person name="Roos S."/>
            <person name="Gaenzle M.G."/>
            <person name="Walter J."/>
        </authorList>
    </citation>
    <scope>NUCLEOTIDE SEQUENCE [LARGE SCALE GENOMIC DNA]</scope>
    <source>
        <strain evidence="2 3">STM2_1</strain>
    </source>
</reference>
<dbReference type="EMBL" id="JACIVA010000039">
    <property type="protein sequence ID" value="MBB1096994.1"/>
    <property type="molecule type" value="Genomic_DNA"/>
</dbReference>
<keyword evidence="3" id="KW-1185">Reference proteome</keyword>
<dbReference type="SUPFAM" id="SSF47413">
    <property type="entry name" value="lambda repressor-like DNA-binding domains"/>
    <property type="match status" value="1"/>
</dbReference>
<organism evidence="2 3">
    <name type="scientific">Limosilactobacillus rudii</name>
    <dbReference type="NCBI Taxonomy" id="2759755"/>
    <lineage>
        <taxon>Bacteria</taxon>
        <taxon>Bacillati</taxon>
        <taxon>Bacillota</taxon>
        <taxon>Bacilli</taxon>
        <taxon>Lactobacillales</taxon>
        <taxon>Lactobacillaceae</taxon>
        <taxon>Limosilactobacillus</taxon>
    </lineage>
</organism>
<keyword evidence="1" id="KW-0238">DNA-binding</keyword>
<dbReference type="RefSeq" id="WP_182595703.1">
    <property type="nucleotide sequence ID" value="NZ_JACIVA010000039.1"/>
</dbReference>
<dbReference type="GO" id="GO:0003677">
    <property type="term" value="F:DNA binding"/>
    <property type="evidence" value="ECO:0007669"/>
    <property type="project" value="UniProtKB-KW"/>
</dbReference>
<dbReference type="InterPro" id="IPR010982">
    <property type="entry name" value="Lambda_DNA-bd_dom_sf"/>
</dbReference>
<accession>A0A7W3UJY9</accession>
<evidence type="ECO:0000313" key="2">
    <source>
        <dbReference type="EMBL" id="MBB1096994.1"/>
    </source>
</evidence>
<dbReference type="Gene3D" id="1.10.260.40">
    <property type="entry name" value="lambda repressor-like DNA-binding domains"/>
    <property type="match status" value="1"/>
</dbReference>
<proteinExistence type="predicted"/>
<dbReference type="NCBIfam" id="TIGR02607">
    <property type="entry name" value="antidote_HigA"/>
    <property type="match status" value="1"/>
</dbReference>